<evidence type="ECO:0000313" key="1">
    <source>
        <dbReference type="EMBL" id="QFS46351.1"/>
    </source>
</evidence>
<gene>
    <name evidence="1" type="ORF">GXM_03832</name>
</gene>
<evidence type="ECO:0000313" key="2">
    <source>
        <dbReference type="Proteomes" id="UP000326678"/>
    </source>
</evidence>
<dbReference type="AlphaFoldDB" id="A0A5P8W180"/>
<dbReference type="InterPro" id="IPR021373">
    <property type="entry name" value="DUF2993"/>
</dbReference>
<proteinExistence type="predicted"/>
<dbReference type="RefSeq" id="WP_152589397.1">
    <property type="nucleotide sequence ID" value="NZ_CP045226.1"/>
</dbReference>
<protein>
    <recommendedName>
        <fullName evidence="3">DUF2993 domain-containing protein</fullName>
    </recommendedName>
</protein>
<organism evidence="1 2">
    <name type="scientific">Nostoc sphaeroides CCNUC1</name>
    <dbReference type="NCBI Taxonomy" id="2653204"/>
    <lineage>
        <taxon>Bacteria</taxon>
        <taxon>Bacillati</taxon>
        <taxon>Cyanobacteriota</taxon>
        <taxon>Cyanophyceae</taxon>
        <taxon>Nostocales</taxon>
        <taxon>Nostocaceae</taxon>
        <taxon>Nostoc</taxon>
    </lineage>
</organism>
<dbReference type="Proteomes" id="UP000326678">
    <property type="component" value="Chromosome Gxm1"/>
</dbReference>
<dbReference type="Pfam" id="PF11209">
    <property type="entry name" value="LmeA"/>
    <property type="match status" value="1"/>
</dbReference>
<evidence type="ECO:0008006" key="3">
    <source>
        <dbReference type="Google" id="ProtNLM"/>
    </source>
</evidence>
<keyword evidence="2" id="KW-1185">Reference proteome</keyword>
<name>A0A5P8W180_9NOSO</name>
<dbReference type="EMBL" id="CP045226">
    <property type="protein sequence ID" value="QFS46351.1"/>
    <property type="molecule type" value="Genomic_DNA"/>
</dbReference>
<reference evidence="1 2" key="1">
    <citation type="submission" date="2019-10" db="EMBL/GenBank/DDBJ databases">
        <title>Genomic and transcriptomic insights into the perfect genentic adaptation of a filamentous nitrogen-fixing cyanobacterium to rice fields.</title>
        <authorList>
            <person name="Chen Z."/>
        </authorList>
    </citation>
    <scope>NUCLEOTIDE SEQUENCE [LARGE SCALE GENOMIC DNA]</scope>
    <source>
        <strain evidence="1">CCNUC1</strain>
    </source>
</reference>
<sequence>MPEQNSQTKDATNKIRIITQVLTTALKLWLRAQVSQISDLEVEIKASDRQILSGRIPSVSIFATDAIYQGLLITQIQLIAENIRINIGSVLKGKPLRLLETVPVVGDLIIDEKDLNASLSSNLLSTALSDLLVKVLPTHCSQSQPITWQEIILDHNQIILRGIRVTNSETTPLKICLSSQLLSGHELQIAHIKILPDQGDILEDNHEYNLDLGSDVDIQELTLIPGKLVCRGRINVNP</sequence>
<accession>A0A5P8W180</accession>
<dbReference type="KEGG" id="nsh:GXM_03832"/>